<protein>
    <submittedName>
        <fullName evidence="2">Uncharacterized protein</fullName>
    </submittedName>
</protein>
<name>G2YQT4_BOTF4</name>
<dbReference type="HOGENOM" id="CLU_2196539_0_0_1"/>
<dbReference type="EMBL" id="FQ790349">
    <property type="protein sequence ID" value="CCD53982.1"/>
    <property type="molecule type" value="Genomic_DNA"/>
</dbReference>
<evidence type="ECO:0000313" key="2">
    <source>
        <dbReference type="EMBL" id="CCD53982.1"/>
    </source>
</evidence>
<dbReference type="InParanoid" id="G2YQT4"/>
<feature type="compositionally biased region" description="Basic and acidic residues" evidence="1">
    <location>
        <begin position="47"/>
        <end position="62"/>
    </location>
</feature>
<proteinExistence type="predicted"/>
<dbReference type="Proteomes" id="UP000008177">
    <property type="component" value="Unplaced contigs"/>
</dbReference>
<gene>
    <name evidence="2" type="ORF">BofuT4_P131620.1</name>
</gene>
<organism evidence="2 3">
    <name type="scientific">Botryotinia fuckeliana (strain T4)</name>
    <name type="common">Noble rot fungus</name>
    <name type="synonym">Botrytis cinerea</name>
    <dbReference type="NCBI Taxonomy" id="999810"/>
    <lineage>
        <taxon>Eukaryota</taxon>
        <taxon>Fungi</taxon>
        <taxon>Dikarya</taxon>
        <taxon>Ascomycota</taxon>
        <taxon>Pezizomycotina</taxon>
        <taxon>Leotiomycetes</taxon>
        <taxon>Helotiales</taxon>
        <taxon>Sclerotiniaceae</taxon>
        <taxon>Botrytis</taxon>
    </lineage>
</organism>
<accession>G2YQT4</accession>
<dbReference type="AlphaFoldDB" id="G2YQT4"/>
<feature type="compositionally biased region" description="Polar residues" evidence="1">
    <location>
        <begin position="18"/>
        <end position="33"/>
    </location>
</feature>
<evidence type="ECO:0000313" key="3">
    <source>
        <dbReference type="Proteomes" id="UP000008177"/>
    </source>
</evidence>
<feature type="region of interest" description="Disordered" evidence="1">
    <location>
        <begin position="1"/>
        <end position="62"/>
    </location>
</feature>
<evidence type="ECO:0000256" key="1">
    <source>
        <dbReference type="SAM" id="MobiDB-lite"/>
    </source>
</evidence>
<sequence length="108" mass="12342">MTSDRKSQKSATKPPRKPTQTDLPTQSASTSTTPKHKIPGISLISGSEREEKRRQENKEANDVIDSIKFKEMEMSGMRNRTITSLHSPGKREVNRLWAEYENAKKEKK</sequence>
<reference evidence="3" key="1">
    <citation type="journal article" date="2011" name="PLoS Genet.">
        <title>Genomic analysis of the necrotrophic fungal pathogens Sclerotinia sclerotiorum and Botrytis cinerea.</title>
        <authorList>
            <person name="Amselem J."/>
            <person name="Cuomo C.A."/>
            <person name="van Kan J.A."/>
            <person name="Viaud M."/>
            <person name="Benito E.P."/>
            <person name="Couloux A."/>
            <person name="Coutinho P.M."/>
            <person name="de Vries R.P."/>
            <person name="Dyer P.S."/>
            <person name="Fillinger S."/>
            <person name="Fournier E."/>
            <person name="Gout L."/>
            <person name="Hahn M."/>
            <person name="Kohn L."/>
            <person name="Lapalu N."/>
            <person name="Plummer K.M."/>
            <person name="Pradier J.M."/>
            <person name="Quevillon E."/>
            <person name="Sharon A."/>
            <person name="Simon A."/>
            <person name="ten Have A."/>
            <person name="Tudzynski B."/>
            <person name="Tudzynski P."/>
            <person name="Wincker P."/>
            <person name="Andrew M."/>
            <person name="Anthouard V."/>
            <person name="Beever R.E."/>
            <person name="Beffa R."/>
            <person name="Benoit I."/>
            <person name="Bouzid O."/>
            <person name="Brault B."/>
            <person name="Chen Z."/>
            <person name="Choquer M."/>
            <person name="Collemare J."/>
            <person name="Cotton P."/>
            <person name="Danchin E.G."/>
            <person name="Da Silva C."/>
            <person name="Gautier A."/>
            <person name="Giraud C."/>
            <person name="Giraud T."/>
            <person name="Gonzalez C."/>
            <person name="Grossetete S."/>
            <person name="Guldener U."/>
            <person name="Henrissat B."/>
            <person name="Howlett B.J."/>
            <person name="Kodira C."/>
            <person name="Kretschmer M."/>
            <person name="Lappartient A."/>
            <person name="Leroch M."/>
            <person name="Levis C."/>
            <person name="Mauceli E."/>
            <person name="Neuveglise C."/>
            <person name="Oeser B."/>
            <person name="Pearson M."/>
            <person name="Poulain J."/>
            <person name="Poussereau N."/>
            <person name="Quesneville H."/>
            <person name="Rascle C."/>
            <person name="Schumacher J."/>
            <person name="Segurens B."/>
            <person name="Sexton A."/>
            <person name="Silva E."/>
            <person name="Sirven C."/>
            <person name="Soanes D.M."/>
            <person name="Talbot N.J."/>
            <person name="Templeton M."/>
            <person name="Yandava C."/>
            <person name="Yarden O."/>
            <person name="Zeng Q."/>
            <person name="Rollins J.A."/>
            <person name="Lebrun M.H."/>
            <person name="Dickman M."/>
        </authorList>
    </citation>
    <scope>NUCLEOTIDE SEQUENCE [LARGE SCALE GENOMIC DNA]</scope>
    <source>
        <strain evidence="3">T4</strain>
    </source>
</reference>